<evidence type="ECO:0000313" key="2">
    <source>
        <dbReference type="EMBL" id="TWO29623.1"/>
    </source>
</evidence>
<keyword evidence="3" id="KW-1185">Reference proteome</keyword>
<evidence type="ECO:0000256" key="1">
    <source>
        <dbReference type="SAM" id="Phobius"/>
    </source>
</evidence>
<name>A0A562Y5K3_9FLAO</name>
<dbReference type="OrthoDB" id="822214at2"/>
<keyword evidence="1" id="KW-1133">Transmembrane helix</keyword>
<evidence type="ECO:0000313" key="3">
    <source>
        <dbReference type="Proteomes" id="UP000295814"/>
    </source>
</evidence>
<accession>A0A562Y5K3</accession>
<gene>
    <name evidence="2" type="ORF">E1J38_014970</name>
</gene>
<dbReference type="InterPro" id="IPR045749">
    <property type="entry name" value="DUF6090"/>
</dbReference>
<protein>
    <submittedName>
        <fullName evidence="2">Uncharacterized protein</fullName>
    </submittedName>
</protein>
<dbReference type="Pfam" id="PF19578">
    <property type="entry name" value="DUF6090"/>
    <property type="match status" value="1"/>
</dbReference>
<dbReference type="EMBL" id="SMZJ02000032">
    <property type="protein sequence ID" value="TWO29623.1"/>
    <property type="molecule type" value="Genomic_DNA"/>
</dbReference>
<dbReference type="Proteomes" id="UP000295814">
    <property type="component" value="Unassembled WGS sequence"/>
</dbReference>
<sequence>MIKFFRKIRQNLLSENKFSKYLIYAIGEIVLVVIGILIALWINNWNQNRINKSRINGYLSSIITDLKSDIVEYERVIMSYEIGIENNSRILINDNYQQLEVDSIANLILGFWNANRISSQTFQKIQSIGLQETLGTPEIEKAVNDYYNIYISQYNYLINWDKELTDRDNLFWNYNDKFETGLDRRLELSSIPYQSTNEKRKEELIKLTESTLGRNYLKNAVTRDKYGIITVSKNKSIAENLIELIEKEIKK</sequence>
<proteinExistence type="predicted"/>
<dbReference type="AlphaFoldDB" id="A0A562Y5K3"/>
<reference evidence="2 3" key="2">
    <citation type="submission" date="2019-07" db="EMBL/GenBank/DDBJ databases">
        <title>Seonamhaeicola sp. W255 draft genome.</title>
        <authorList>
            <person name="Zhang X.-Y."/>
            <person name="Zhang R."/>
            <person name="Zhong Y.-L."/>
            <person name="Du Z.-J."/>
        </authorList>
    </citation>
    <scope>NUCLEOTIDE SEQUENCE [LARGE SCALE GENOMIC DNA]</scope>
    <source>
        <strain evidence="2 3">W255</strain>
    </source>
</reference>
<comment type="caution">
    <text evidence="2">The sequence shown here is derived from an EMBL/GenBank/DDBJ whole genome shotgun (WGS) entry which is preliminary data.</text>
</comment>
<reference evidence="2 3" key="1">
    <citation type="submission" date="2019-03" db="EMBL/GenBank/DDBJ databases">
        <authorList>
            <person name="Zhong Y.L."/>
        </authorList>
    </citation>
    <scope>NUCLEOTIDE SEQUENCE [LARGE SCALE GENOMIC DNA]</scope>
    <source>
        <strain evidence="2 3">W255</strain>
    </source>
</reference>
<organism evidence="2 3">
    <name type="scientific">Seonamhaeicola sediminis</name>
    <dbReference type="NCBI Taxonomy" id="2528206"/>
    <lineage>
        <taxon>Bacteria</taxon>
        <taxon>Pseudomonadati</taxon>
        <taxon>Bacteroidota</taxon>
        <taxon>Flavobacteriia</taxon>
        <taxon>Flavobacteriales</taxon>
        <taxon>Flavobacteriaceae</taxon>
    </lineage>
</organism>
<dbReference type="RefSeq" id="WP_133357615.1">
    <property type="nucleotide sequence ID" value="NZ_SMZJ02000032.1"/>
</dbReference>
<keyword evidence="1" id="KW-0472">Membrane</keyword>
<feature type="transmembrane region" description="Helical" evidence="1">
    <location>
        <begin position="21"/>
        <end position="42"/>
    </location>
</feature>
<keyword evidence="1" id="KW-0812">Transmembrane</keyword>